<dbReference type="OrthoDB" id="2016285at2759"/>
<gene>
    <name evidence="1" type="ORF">K431DRAFT_289524</name>
</gene>
<reference evidence="1" key="1">
    <citation type="journal article" date="2020" name="Stud. Mycol.">
        <title>101 Dothideomycetes genomes: a test case for predicting lifestyles and emergence of pathogens.</title>
        <authorList>
            <person name="Haridas S."/>
            <person name="Albert R."/>
            <person name="Binder M."/>
            <person name="Bloem J."/>
            <person name="Labutti K."/>
            <person name="Salamov A."/>
            <person name="Andreopoulos B."/>
            <person name="Baker S."/>
            <person name="Barry K."/>
            <person name="Bills G."/>
            <person name="Bluhm B."/>
            <person name="Cannon C."/>
            <person name="Castanera R."/>
            <person name="Culley D."/>
            <person name="Daum C."/>
            <person name="Ezra D."/>
            <person name="Gonzalez J."/>
            <person name="Henrissat B."/>
            <person name="Kuo A."/>
            <person name="Liang C."/>
            <person name="Lipzen A."/>
            <person name="Lutzoni F."/>
            <person name="Magnuson J."/>
            <person name="Mondo S."/>
            <person name="Nolan M."/>
            <person name="Ohm R."/>
            <person name="Pangilinan J."/>
            <person name="Park H.-J."/>
            <person name="Ramirez L."/>
            <person name="Alfaro M."/>
            <person name="Sun H."/>
            <person name="Tritt A."/>
            <person name="Yoshinaga Y."/>
            <person name="Zwiers L.-H."/>
            <person name="Turgeon B."/>
            <person name="Goodwin S."/>
            <person name="Spatafora J."/>
            <person name="Crous P."/>
            <person name="Grigoriev I."/>
        </authorList>
    </citation>
    <scope>NUCLEOTIDE SEQUENCE</scope>
    <source>
        <strain evidence="1">CBS 116435</strain>
    </source>
</reference>
<evidence type="ECO:0000313" key="2">
    <source>
        <dbReference type="Proteomes" id="UP000799441"/>
    </source>
</evidence>
<dbReference type="Proteomes" id="UP000799441">
    <property type="component" value="Unassembled WGS sequence"/>
</dbReference>
<evidence type="ECO:0000313" key="1">
    <source>
        <dbReference type="EMBL" id="KAF2716297.1"/>
    </source>
</evidence>
<dbReference type="EMBL" id="MU003882">
    <property type="protein sequence ID" value="KAF2716297.1"/>
    <property type="molecule type" value="Genomic_DNA"/>
</dbReference>
<dbReference type="NCBIfam" id="NF037959">
    <property type="entry name" value="MFS_SpdSyn"/>
    <property type="match status" value="1"/>
</dbReference>
<dbReference type="InterPro" id="IPR029063">
    <property type="entry name" value="SAM-dependent_MTases_sf"/>
</dbReference>
<sequence length="309" mass="34750">MLEAVRLVERGYYVPDHDAQALVIGAGIGTAPKALIKHGVQTTIVELDPAVHEFATKYFGLPASHTKVLEDAVLWTARTARNVSKTAALSPSSRPVGRYDYIIHDVFTGGAEPLSLFSEEFLFSLRTLLSDEGIIAINYAGSLGQPLTTAVLDTVDLAFGHSCKIFSDSSEIASRWRKLRESIENEKLEESQEAFSNLVIFCRKTPSPLDKHSGDYVSQQPIAFRKPEASDYLGTISRQHYLIPRAEQEIEWHWGKAWKGLVDDSDPSDRQDILHAADAWMWEPETQSSAKKHWEVMRRVLPARIWELY</sequence>
<keyword evidence="2" id="KW-1185">Reference proteome</keyword>
<name>A0A9P4PWM7_9PEZI</name>
<dbReference type="SUPFAM" id="SSF53335">
    <property type="entry name" value="S-adenosyl-L-methionine-dependent methyltransferases"/>
    <property type="match status" value="1"/>
</dbReference>
<dbReference type="Gene3D" id="3.40.50.150">
    <property type="entry name" value="Vaccinia Virus protein VP39"/>
    <property type="match status" value="1"/>
</dbReference>
<comment type="caution">
    <text evidence="1">The sequence shown here is derived from an EMBL/GenBank/DDBJ whole genome shotgun (WGS) entry which is preliminary data.</text>
</comment>
<organism evidence="1 2">
    <name type="scientific">Polychaeton citri CBS 116435</name>
    <dbReference type="NCBI Taxonomy" id="1314669"/>
    <lineage>
        <taxon>Eukaryota</taxon>
        <taxon>Fungi</taxon>
        <taxon>Dikarya</taxon>
        <taxon>Ascomycota</taxon>
        <taxon>Pezizomycotina</taxon>
        <taxon>Dothideomycetes</taxon>
        <taxon>Dothideomycetidae</taxon>
        <taxon>Capnodiales</taxon>
        <taxon>Capnodiaceae</taxon>
        <taxon>Polychaeton</taxon>
    </lineage>
</organism>
<dbReference type="AlphaFoldDB" id="A0A9P4PWM7"/>
<accession>A0A9P4PWM7</accession>
<dbReference type="Pfam" id="PF01564">
    <property type="entry name" value="Spermine_synth"/>
    <property type="match status" value="1"/>
</dbReference>
<protein>
    <recommendedName>
        <fullName evidence="3">S-adenosyl-L-methionine-dependent methyltransferase</fullName>
    </recommendedName>
</protein>
<evidence type="ECO:0008006" key="3">
    <source>
        <dbReference type="Google" id="ProtNLM"/>
    </source>
</evidence>
<proteinExistence type="predicted"/>